<dbReference type="NCBIfam" id="NF003975">
    <property type="entry name" value="PRK05467.1-4"/>
    <property type="match status" value="1"/>
</dbReference>
<dbReference type="PANTHER" id="PTHR41536:SF1">
    <property type="entry name" value="PKHD-TYPE HYDROXYLASE YBIX"/>
    <property type="match status" value="1"/>
</dbReference>
<dbReference type="PROSITE" id="PS51471">
    <property type="entry name" value="FE2OG_OXY"/>
    <property type="match status" value="1"/>
</dbReference>
<dbReference type="InterPro" id="IPR005123">
    <property type="entry name" value="Oxoglu/Fe-dep_dioxygenase_dom"/>
</dbReference>
<dbReference type="HAMAP" id="MF_00657">
    <property type="entry name" value="Hydroxyl_YbiX"/>
    <property type="match status" value="1"/>
</dbReference>
<keyword evidence="10" id="KW-1185">Reference proteome</keyword>
<evidence type="ECO:0000256" key="5">
    <source>
        <dbReference type="ARBA" id="ARBA00023002"/>
    </source>
</evidence>
<keyword evidence="2 7" id="KW-0479">Metal-binding</keyword>
<feature type="binding site" evidence="7">
    <location>
        <position position="167"/>
    </location>
    <ligand>
        <name>2-oxoglutarate</name>
        <dbReference type="ChEBI" id="CHEBI:16810"/>
    </ligand>
</feature>
<name>A0ABS5V1I3_9GAMM</name>
<protein>
    <submittedName>
        <fullName evidence="9">Fe2+-dependent dioxygenase</fullName>
    </submittedName>
</protein>
<feature type="binding site" evidence="7">
    <location>
        <position position="157"/>
    </location>
    <ligand>
        <name>Fe cation</name>
        <dbReference type="ChEBI" id="CHEBI:24875"/>
    </ligand>
</feature>
<dbReference type="InterPro" id="IPR006620">
    <property type="entry name" value="Pro_4_hyd_alph"/>
</dbReference>
<dbReference type="Gene3D" id="4.10.860.20">
    <property type="entry name" value="Rabenosyn, Rab binding domain"/>
    <property type="match status" value="1"/>
</dbReference>
<evidence type="ECO:0000313" key="10">
    <source>
        <dbReference type="Proteomes" id="UP001195903"/>
    </source>
</evidence>
<accession>A0ABS5V1I3</accession>
<dbReference type="GO" id="GO:0051213">
    <property type="term" value="F:dioxygenase activity"/>
    <property type="evidence" value="ECO:0007669"/>
    <property type="project" value="UniProtKB-KW"/>
</dbReference>
<proteinExistence type="inferred from homology"/>
<keyword evidence="3 7" id="KW-0847">Vitamin C</keyword>
<dbReference type="NCBIfam" id="NF003974">
    <property type="entry name" value="PRK05467.1-3"/>
    <property type="match status" value="1"/>
</dbReference>
<dbReference type="PANTHER" id="PTHR41536">
    <property type="entry name" value="PKHD-TYPE HYDROXYLASE YBIX"/>
    <property type="match status" value="1"/>
</dbReference>
<dbReference type="InterPro" id="IPR041097">
    <property type="entry name" value="PKHD_C"/>
</dbReference>
<dbReference type="SMART" id="SM00702">
    <property type="entry name" value="P4Hc"/>
    <property type="match status" value="1"/>
</dbReference>
<dbReference type="InterPro" id="IPR044862">
    <property type="entry name" value="Pro_4_hyd_alph_FE2OG_OXY"/>
</dbReference>
<keyword evidence="6 7" id="KW-0408">Iron</keyword>
<comment type="caution">
    <text evidence="9">The sequence shown here is derived from an EMBL/GenBank/DDBJ whole genome shotgun (WGS) entry which is preliminary data.</text>
</comment>
<keyword evidence="5 7" id="KW-0560">Oxidoreductase</keyword>
<dbReference type="InterPro" id="IPR023550">
    <property type="entry name" value="PKHD_hydroxylase"/>
</dbReference>
<dbReference type="RefSeq" id="WP_214505943.1">
    <property type="nucleotide sequence ID" value="NZ_JAHEPS010000001.1"/>
</dbReference>
<keyword evidence="4 7" id="KW-0223">Dioxygenase</keyword>
<organism evidence="9 10">
    <name type="scientific">Shewanella jiangmenensis</name>
    <dbReference type="NCBI Taxonomy" id="2837387"/>
    <lineage>
        <taxon>Bacteria</taxon>
        <taxon>Pseudomonadati</taxon>
        <taxon>Pseudomonadota</taxon>
        <taxon>Gammaproteobacteria</taxon>
        <taxon>Alteromonadales</taxon>
        <taxon>Shewanellaceae</taxon>
        <taxon>Shewanella</taxon>
    </lineage>
</organism>
<dbReference type="EMBL" id="JAHEPS010000001">
    <property type="protein sequence ID" value="MBT1443783.1"/>
    <property type="molecule type" value="Genomic_DNA"/>
</dbReference>
<comment type="cofactor">
    <cofactor evidence="1 7">
        <name>L-ascorbate</name>
        <dbReference type="ChEBI" id="CHEBI:38290"/>
    </cofactor>
</comment>
<reference evidence="9 10" key="1">
    <citation type="submission" date="2021-05" db="EMBL/GenBank/DDBJ databases">
        <title>Shewanella sp. JM162201.</title>
        <authorList>
            <person name="Xu S."/>
            <person name="Li A."/>
        </authorList>
    </citation>
    <scope>NUCLEOTIDE SEQUENCE [LARGE SCALE GENOMIC DNA]</scope>
    <source>
        <strain evidence="9 10">JM162201</strain>
    </source>
</reference>
<dbReference type="Proteomes" id="UP001195903">
    <property type="component" value="Unassembled WGS sequence"/>
</dbReference>
<feature type="binding site" evidence="7">
    <location>
        <position position="98"/>
    </location>
    <ligand>
        <name>Fe cation</name>
        <dbReference type="ChEBI" id="CHEBI:24875"/>
    </ligand>
</feature>
<evidence type="ECO:0000259" key="8">
    <source>
        <dbReference type="PROSITE" id="PS51471"/>
    </source>
</evidence>
<evidence type="ECO:0000256" key="6">
    <source>
        <dbReference type="ARBA" id="ARBA00023004"/>
    </source>
</evidence>
<feature type="binding site" evidence="7">
    <location>
        <position position="96"/>
    </location>
    <ligand>
        <name>Fe cation</name>
        <dbReference type="ChEBI" id="CHEBI:24875"/>
    </ligand>
</feature>
<feature type="domain" description="Fe2OG dioxygenase" evidence="8">
    <location>
        <begin position="78"/>
        <end position="176"/>
    </location>
</feature>
<evidence type="ECO:0000256" key="7">
    <source>
        <dbReference type="HAMAP-Rule" id="MF_00657"/>
    </source>
</evidence>
<dbReference type="Pfam" id="PF13640">
    <property type="entry name" value="2OG-FeII_Oxy_3"/>
    <property type="match status" value="1"/>
</dbReference>
<evidence type="ECO:0000256" key="3">
    <source>
        <dbReference type="ARBA" id="ARBA00022896"/>
    </source>
</evidence>
<comment type="cofactor">
    <cofactor evidence="7">
        <name>Fe(2+)</name>
        <dbReference type="ChEBI" id="CHEBI:29033"/>
    </cofactor>
    <text evidence="7">Binds 1 Fe(2+) ion per subunit.</text>
</comment>
<gene>
    <name evidence="9" type="ORF">KJI95_04480</name>
</gene>
<dbReference type="Pfam" id="PF18331">
    <property type="entry name" value="PKHD_C"/>
    <property type="match status" value="1"/>
</dbReference>
<evidence type="ECO:0000256" key="4">
    <source>
        <dbReference type="ARBA" id="ARBA00022964"/>
    </source>
</evidence>
<evidence type="ECO:0000256" key="2">
    <source>
        <dbReference type="ARBA" id="ARBA00022723"/>
    </source>
</evidence>
<evidence type="ECO:0000313" key="9">
    <source>
        <dbReference type="EMBL" id="MBT1443783.1"/>
    </source>
</evidence>
<sequence length="224" mass="25014">MLVRIPAVLSPAQVQECRALLEAADWQDGKLTAGHQAVQCKHNLQLPPDGELSRQLGDFILARLGDNQAFLAATLPNRIFPPMFNCYQAGGTFGDHVDNAIRRVGGVKIRTDVSMTLFLSDPDSYDGGELIIQDTYGEQKVKFAAGDMVVYPATSLHRVTPVTRGRRLAAFFWLQSLVRSDEQRRMLYDLDLAIQALTMKDAAEPELVRLTGVYHNLLRQWSET</sequence>
<dbReference type="Gene3D" id="2.60.120.620">
    <property type="entry name" value="q2cbj1_9rhob like domain"/>
    <property type="match status" value="1"/>
</dbReference>
<evidence type="ECO:0000256" key="1">
    <source>
        <dbReference type="ARBA" id="ARBA00001961"/>
    </source>
</evidence>